<dbReference type="PANTHER" id="PTHR43611">
    <property type="entry name" value="ALPHA-D-GLUCOSE 1-PHOSPHATE PHOSPHATASE"/>
    <property type="match status" value="1"/>
</dbReference>
<dbReference type="NCBIfam" id="TIGR01509">
    <property type="entry name" value="HAD-SF-IA-v3"/>
    <property type="match status" value="1"/>
</dbReference>
<dbReference type="SUPFAM" id="SSF56784">
    <property type="entry name" value="HAD-like"/>
    <property type="match status" value="1"/>
</dbReference>
<dbReference type="InterPro" id="IPR006439">
    <property type="entry name" value="HAD-SF_hydro_IA"/>
</dbReference>
<gene>
    <name evidence="1" type="ORF">BJ989_003157</name>
</gene>
<dbReference type="RefSeq" id="WP_179519037.1">
    <property type="nucleotide sequence ID" value="NZ_JACCAC010000001.1"/>
</dbReference>
<dbReference type="InterPro" id="IPR036412">
    <property type="entry name" value="HAD-like_sf"/>
</dbReference>
<dbReference type="EMBL" id="JACCAC010000001">
    <property type="protein sequence ID" value="NYG56853.1"/>
    <property type="molecule type" value="Genomic_DNA"/>
</dbReference>
<dbReference type="GO" id="GO:0016787">
    <property type="term" value="F:hydrolase activity"/>
    <property type="evidence" value="ECO:0007669"/>
    <property type="project" value="UniProtKB-KW"/>
</dbReference>
<dbReference type="Proteomes" id="UP000544110">
    <property type="component" value="Unassembled WGS sequence"/>
</dbReference>
<evidence type="ECO:0000313" key="2">
    <source>
        <dbReference type="Proteomes" id="UP000544110"/>
    </source>
</evidence>
<reference evidence="1 2" key="1">
    <citation type="submission" date="2020-07" db="EMBL/GenBank/DDBJ databases">
        <title>Sequencing the genomes of 1000 actinobacteria strains.</title>
        <authorList>
            <person name="Klenk H.-P."/>
        </authorList>
    </citation>
    <scope>NUCLEOTIDE SEQUENCE [LARGE SCALE GENOMIC DNA]</scope>
    <source>
        <strain evidence="1 2">DSM 24552</strain>
    </source>
</reference>
<organism evidence="1 2">
    <name type="scientific">Nocardioides perillae</name>
    <dbReference type="NCBI Taxonomy" id="1119534"/>
    <lineage>
        <taxon>Bacteria</taxon>
        <taxon>Bacillati</taxon>
        <taxon>Actinomycetota</taxon>
        <taxon>Actinomycetes</taxon>
        <taxon>Propionibacteriales</taxon>
        <taxon>Nocardioidaceae</taxon>
        <taxon>Nocardioides</taxon>
    </lineage>
</organism>
<name>A0A7Y9RY31_9ACTN</name>
<sequence length="210" mass="23318">MSRGAPAAQQLLLDADGVLQTNPPGWVDHLRGQVEQARGQEFVDELWAAEHDAMRGRRRFVDVLREVTERWGIGDRVDELLPHWHRVEAQAGTVAVVRELREAGVPRHLVTNQNDHRAAYMRDGLGYAELFEQLFVSCELGLTKSDPGFFAEVARRLGADPGTLLLVDDSEQYVASARSAGLRGEVWCAEDGTDALRRLLAHHGLLPPQG</sequence>
<keyword evidence="1" id="KW-0378">Hydrolase</keyword>
<dbReference type="PRINTS" id="PR00413">
    <property type="entry name" value="HADHALOGNASE"/>
</dbReference>
<dbReference type="PANTHER" id="PTHR43611:SF3">
    <property type="entry name" value="FLAVIN MONONUCLEOTIDE HYDROLASE 1, CHLOROPLATIC"/>
    <property type="match status" value="1"/>
</dbReference>
<keyword evidence="2" id="KW-1185">Reference proteome</keyword>
<comment type="caution">
    <text evidence="1">The sequence shown here is derived from an EMBL/GenBank/DDBJ whole genome shotgun (WGS) entry which is preliminary data.</text>
</comment>
<proteinExistence type="predicted"/>
<dbReference type="AlphaFoldDB" id="A0A7Y9RY31"/>
<dbReference type="InterPro" id="IPR023214">
    <property type="entry name" value="HAD_sf"/>
</dbReference>
<accession>A0A7Y9RY31</accession>
<evidence type="ECO:0000313" key="1">
    <source>
        <dbReference type="EMBL" id="NYG56853.1"/>
    </source>
</evidence>
<dbReference type="Gene3D" id="3.40.50.1000">
    <property type="entry name" value="HAD superfamily/HAD-like"/>
    <property type="match status" value="1"/>
</dbReference>
<protein>
    <submittedName>
        <fullName evidence="1">Putative hydrolase of the HAD superfamily</fullName>
    </submittedName>
</protein>
<dbReference type="Pfam" id="PF00702">
    <property type="entry name" value="Hydrolase"/>
    <property type="match status" value="1"/>
</dbReference>